<organism evidence="1 2">
    <name type="scientific">Apiospora hydei</name>
    <dbReference type="NCBI Taxonomy" id="1337664"/>
    <lineage>
        <taxon>Eukaryota</taxon>
        <taxon>Fungi</taxon>
        <taxon>Dikarya</taxon>
        <taxon>Ascomycota</taxon>
        <taxon>Pezizomycotina</taxon>
        <taxon>Sordariomycetes</taxon>
        <taxon>Xylariomycetidae</taxon>
        <taxon>Amphisphaeriales</taxon>
        <taxon>Apiosporaceae</taxon>
        <taxon>Apiospora</taxon>
    </lineage>
</organism>
<name>A0ABR1WL20_9PEZI</name>
<keyword evidence="2" id="KW-1185">Reference proteome</keyword>
<gene>
    <name evidence="1" type="ORF">PG997_005467</name>
</gene>
<dbReference type="RefSeq" id="XP_066668705.1">
    <property type="nucleotide sequence ID" value="XM_066809782.1"/>
</dbReference>
<proteinExistence type="predicted"/>
<reference evidence="1 2" key="1">
    <citation type="submission" date="2023-01" db="EMBL/GenBank/DDBJ databases">
        <title>Analysis of 21 Apiospora genomes using comparative genomics revels a genus with tremendous synthesis potential of carbohydrate active enzymes and secondary metabolites.</title>
        <authorList>
            <person name="Sorensen T."/>
        </authorList>
    </citation>
    <scope>NUCLEOTIDE SEQUENCE [LARGE SCALE GENOMIC DNA]</scope>
    <source>
        <strain evidence="1 2">CBS 114990</strain>
    </source>
</reference>
<dbReference type="EMBL" id="JAQQWN010000005">
    <property type="protein sequence ID" value="KAK8084196.1"/>
    <property type="molecule type" value="Genomic_DNA"/>
</dbReference>
<dbReference type="GeneID" id="92042842"/>
<accession>A0ABR1WL20</accession>
<dbReference type="Proteomes" id="UP001433268">
    <property type="component" value="Unassembled WGS sequence"/>
</dbReference>
<dbReference type="InterPro" id="IPR010281">
    <property type="entry name" value="DUF885"/>
</dbReference>
<evidence type="ECO:0000313" key="2">
    <source>
        <dbReference type="Proteomes" id="UP001433268"/>
    </source>
</evidence>
<sequence>MADEGWVAVGAGASTALETFEEPIAERITRVGQDRSDLLAFYKFPTSDARYERLTRFYNDELSALSQRPFESYDQEAKVDYLLLKNYLKRSLRTLELDNARDAEFAPFVQPFATPIRDWVQTRMEVRVIDPQEVASSFDATAREVRRCRQLVRGAKPSRYSKAAGHRAARTIEQIRNHLREMFEFYTGYDPSFDWWVREPYDRLDAALAALPAYVREKLAGIGPDDEEDAIVGEPIGRGGLLAELEAEMIPYSPEELVRVAEKEYAWCEAEMAKASREMGFGDKWRAALEHVKGLFEPPGAQPLLIKSLVDQGTEYVEKHRLVSVPHVAKEAIRMYMIPPAAQKVSPFFLGGTYLQVSYPTSSMSHADKLMSMRGNNRHFAKATAFHEMIPGHHLQLFVADRAQPYRRLFSTPFYIEGWALYWEMVFWARRDFFTCPEDRVGSLFWRMHRCARIVFSLKFHLGQMTPAECIELLVDWVGHERATAEGEVRRSFNGDYSPLYQAGYLLGALQLWKLREEVVDQGLCPEKVFHDRMLNANMMPIELLRALLLKQDLHPDFKSKWRFYQGI</sequence>
<dbReference type="PANTHER" id="PTHR33361:SF15">
    <property type="entry name" value="DUF885 FAMILY LIPOPROTEIN"/>
    <property type="match status" value="1"/>
</dbReference>
<protein>
    <submittedName>
        <fullName evidence="1">X-Pro dipeptidyl-peptidase</fullName>
    </submittedName>
</protein>
<comment type="caution">
    <text evidence="1">The sequence shown here is derived from an EMBL/GenBank/DDBJ whole genome shotgun (WGS) entry which is preliminary data.</text>
</comment>
<dbReference type="Pfam" id="PF05960">
    <property type="entry name" value="DUF885"/>
    <property type="match status" value="1"/>
</dbReference>
<dbReference type="PANTHER" id="PTHR33361">
    <property type="entry name" value="GLR0591 PROTEIN"/>
    <property type="match status" value="1"/>
</dbReference>
<evidence type="ECO:0000313" key="1">
    <source>
        <dbReference type="EMBL" id="KAK8084196.1"/>
    </source>
</evidence>